<reference evidence="1" key="1">
    <citation type="submission" date="2016-05" db="EMBL/GenBank/DDBJ databases">
        <title>WGS assembly of Xenopus laevis.</title>
        <authorList>
            <person name="Session A."/>
            <person name="Uno Y."/>
            <person name="Kwon T."/>
            <person name="Chapman J."/>
            <person name="Toyoda A."/>
            <person name="Takahashi S."/>
            <person name="Fukui A."/>
            <person name="Hikosaka A."/>
            <person name="Putnam N."/>
            <person name="Stites J."/>
            <person name="Van Heeringen S."/>
            <person name="Quigley I."/>
            <person name="Heinz S."/>
            <person name="Hellsten U."/>
            <person name="Lyons J."/>
            <person name="Suzuki A."/>
            <person name="Kondo M."/>
            <person name="Ogino H."/>
            <person name="Ochi H."/>
            <person name="Bogdanovic O."/>
            <person name="Lister R."/>
            <person name="Georgiou G."/>
            <person name="Paranjpe S."/>
            <person name="Van Kruijsbergen I."/>
            <person name="Mozaffari S."/>
            <person name="Shu S."/>
            <person name="Schmutz J."/>
            <person name="Jenkins J."/>
            <person name="Grimwood J."/>
            <person name="Carlson J."/>
            <person name="Mitros T."/>
            <person name="Simakov O."/>
            <person name="Heald R."/>
            <person name="Miller K."/>
            <person name="Haudenschild C."/>
            <person name="Kuroki Y."/>
            <person name="Tanaka T."/>
            <person name="Michiue T."/>
            <person name="Watanabe M."/>
            <person name="Kinoshita T."/>
            <person name="Ohta Y."/>
            <person name="Mawaribuchi S."/>
            <person name="Suzuki Y."/>
            <person name="Haramoto Y."/>
            <person name="Yamamoto T."/>
            <person name="Takagi C."/>
            <person name="Kitzman J."/>
            <person name="Shendure J."/>
            <person name="Nakayama T."/>
            <person name="Izutsu Y."/>
            <person name="Robert J."/>
            <person name="Dichmann D."/>
            <person name="Flajnik M."/>
            <person name="Houston D."/>
            <person name="Marcotte E."/>
            <person name="Wallingford J."/>
            <person name="Ito Y."/>
            <person name="Asashima M."/>
            <person name="Ueno N."/>
            <person name="Matsuda Y."/>
            <person name="Jan Veenstra G."/>
            <person name="Fujiyama A."/>
            <person name="Harland R."/>
            <person name="Taira M."/>
            <person name="Rokhsar D.S."/>
        </authorList>
    </citation>
    <scope>NUCLEOTIDE SEQUENCE</scope>
    <source>
        <strain evidence="1">J</strain>
        <tissue evidence="1">Blood</tissue>
    </source>
</reference>
<dbReference type="EMBL" id="KV496128">
    <property type="protein sequence ID" value="OCT55377.1"/>
    <property type="molecule type" value="Genomic_DNA"/>
</dbReference>
<evidence type="ECO:0000313" key="1">
    <source>
        <dbReference type="EMBL" id="OCT55377.1"/>
    </source>
</evidence>
<protein>
    <submittedName>
        <fullName evidence="1">Uncharacterized protein</fullName>
    </submittedName>
</protein>
<sequence>MNDVIQDGEYLDAERECLQQGNVSGKYVGNSVGGYLKDEVNLKPCPMYESVCKTECTHCFGPGHKADNCPFKKCDAARVKLREAFDLNFKSKNVVLCEKSDTGGDSQTTISEPFETEGCVKQMLCSECCVLNGNQTECIVENNMVANDGKPHGVSVEESEDGIKLPLKAPDCEVLDTSDPV</sequence>
<accession>A0A974BNV4</accession>
<gene>
    <name evidence="1" type="ORF">XELAEV_18002667mg</name>
</gene>
<dbReference type="AlphaFoldDB" id="A0A974BNV4"/>
<name>A0A974BNV4_XENLA</name>
<organism evidence="1">
    <name type="scientific">Xenopus laevis</name>
    <name type="common">African clawed frog</name>
    <dbReference type="NCBI Taxonomy" id="8355"/>
    <lineage>
        <taxon>Eukaryota</taxon>
        <taxon>Metazoa</taxon>
        <taxon>Chordata</taxon>
        <taxon>Craniata</taxon>
        <taxon>Vertebrata</taxon>
        <taxon>Euteleostomi</taxon>
        <taxon>Amphibia</taxon>
        <taxon>Batrachia</taxon>
        <taxon>Anura</taxon>
        <taxon>Pipoidea</taxon>
        <taxon>Pipidae</taxon>
        <taxon>Xenopodinae</taxon>
        <taxon>Xenopus</taxon>
        <taxon>Xenopus</taxon>
    </lineage>
</organism>
<proteinExistence type="predicted"/>
<dbReference type="Proteomes" id="UP000694892">
    <property type="component" value="Unassembled WGS sequence"/>
</dbReference>